<reference evidence="1 2" key="1">
    <citation type="submission" date="2015-05" db="EMBL/GenBank/DDBJ databases">
        <title>Genome sequencing and analysis of members of genus Stenotrophomonas.</title>
        <authorList>
            <person name="Patil P.P."/>
            <person name="Midha S."/>
            <person name="Patil P.B."/>
        </authorList>
    </citation>
    <scope>NUCLEOTIDE SEQUENCE [LARGE SCALE GENOMIC DNA]</scope>
    <source>
        <strain evidence="1 2">DSM 12575</strain>
    </source>
</reference>
<dbReference type="RefSeq" id="WP_055766250.1">
    <property type="nucleotide sequence ID" value="NZ_LDJG01000015.1"/>
</dbReference>
<evidence type="ECO:0000313" key="2">
    <source>
        <dbReference type="Proteomes" id="UP000050902"/>
    </source>
</evidence>
<dbReference type="Proteomes" id="UP000050902">
    <property type="component" value="Unassembled WGS sequence"/>
</dbReference>
<gene>
    <name evidence="1" type="ORF">ABB22_10775</name>
</gene>
<name>A0ABR5NJA4_9GAMM</name>
<proteinExistence type="predicted"/>
<evidence type="ECO:0000313" key="1">
    <source>
        <dbReference type="EMBL" id="KRG56913.1"/>
    </source>
</evidence>
<keyword evidence="2" id="KW-1185">Reference proteome</keyword>
<accession>A0ABR5NJA4</accession>
<evidence type="ECO:0008006" key="3">
    <source>
        <dbReference type="Google" id="ProtNLM"/>
    </source>
</evidence>
<organism evidence="1 2">
    <name type="scientific">Stenotrophomonas nitritireducens</name>
    <dbReference type="NCBI Taxonomy" id="83617"/>
    <lineage>
        <taxon>Bacteria</taxon>
        <taxon>Pseudomonadati</taxon>
        <taxon>Pseudomonadota</taxon>
        <taxon>Gammaproteobacteria</taxon>
        <taxon>Lysobacterales</taxon>
        <taxon>Lysobacteraceae</taxon>
        <taxon>Stenotrophomonas</taxon>
    </lineage>
</organism>
<sequence length="773" mass="77983">MKRNRKHPSVPPRRQRGVATLLIVLVVGLAVSVTVAATVYSLRGTQTKQLTTHSATAAQAAAWRGVEALRLYLLQLDKAQLAGLGGPVTGMGALGVKSASVVNVAASGVDRYQVKASVTGEAGVGSALTTATVEVIYDVGPGAGGPGTPPVCASMPVAPMVFNGNLDYTGGGLDVVNAVDYENIVVGGNLTISSGSAAKVSGCTKGDVSLSGGGLKENGHLYSEGGITIKSMTPPNGTTLWGQQISLDGSSSGARFVALKAGAYSVSLNAGGKTVGSAYVGGSLIPSTVSGGIPWVNGTVLPSVAAASPVLVTLDGGSTFLLDLKRITVDSTTGVVTGATAASERLGGNAAMPDSFTFRSTAIHGGDVTTQGLARTNLIWGHRVSLGLNGGSLTGGIDVGQLYVNGNLEVGTGKIDALVGGGDVWARGAGRSNKGAYSNFPQIGSGNVAGQVSYGSAKTALPAGEETAAMGIKAGQSGTSPGLPGVPYCDARVKAVDADNYKSAANYVFESINGVPQLTIQNVKRADGTAIDGVYPLRSPTTSQLAILQELMTCNNTNDKGCRNILQADGSWLLNGVGKMPAGVLWFDASLKVDGTSTNLLNSIIVKGKSCESSALDCKGNINLTNSGHRDLIAPNFAGATAVCGAAFYPVNLCASRNAFVTWQDADKKVYTGLPIANSAVVAEGDATISGWKIDGSVLLGRTLSTSGAKVTIRGSLTVGSNRRSDTTISAGGIVVDVPTGDGSLSVVPVCSAGTESTPAAPASASVLWSRYL</sequence>
<dbReference type="EMBL" id="LDJG01000015">
    <property type="protein sequence ID" value="KRG56913.1"/>
    <property type="molecule type" value="Genomic_DNA"/>
</dbReference>
<comment type="caution">
    <text evidence="1">The sequence shown here is derived from an EMBL/GenBank/DDBJ whole genome shotgun (WGS) entry which is preliminary data.</text>
</comment>
<protein>
    <recommendedName>
        <fullName evidence="3">DUF342 domain-containing protein</fullName>
    </recommendedName>
</protein>